<accession>A0A5Q0Q8Y8</accession>
<protein>
    <submittedName>
        <fullName evidence="2">DUF4783 domain-containing protein</fullName>
    </submittedName>
</protein>
<feature type="transmembrane region" description="Helical" evidence="1">
    <location>
        <begin position="12"/>
        <end position="31"/>
    </location>
</feature>
<dbReference type="EMBL" id="CP045652">
    <property type="protein sequence ID" value="QGA25993.1"/>
    <property type="molecule type" value="Genomic_DNA"/>
</dbReference>
<sequence length="137" mass="15602">MIQGFKFSCRTFIHLCCTLVIIPLLSFNLGYSDIGNEILEAFKSNNAKSISNYFGSNISLSIKSDGGYYSKFQAEMLLSDFFQANKTTEIKQVQRTMRTNNSFYIVYQLKTSSGTYRVFTKFSQTSGDTQIAELRIE</sequence>
<gene>
    <name evidence="2" type="ORF">GFH32_06535</name>
</gene>
<dbReference type="AlphaFoldDB" id="A0A5Q0Q8Y8"/>
<dbReference type="Pfam" id="PF16022">
    <property type="entry name" value="DUF4783"/>
    <property type="match status" value="1"/>
</dbReference>
<name>A0A5Q0Q8Y8_9SPHI</name>
<dbReference type="RefSeq" id="WP_153510413.1">
    <property type="nucleotide sequence ID" value="NZ_CP045652.1"/>
</dbReference>
<reference evidence="2 3" key="1">
    <citation type="submission" date="2019-10" db="EMBL/GenBank/DDBJ databases">
        <authorList>
            <person name="Dong K."/>
        </authorList>
    </citation>
    <scope>NUCLEOTIDE SEQUENCE [LARGE SCALE GENOMIC DNA]</scope>
    <source>
        <strain evidence="3">dk4302</strain>
    </source>
</reference>
<evidence type="ECO:0000313" key="2">
    <source>
        <dbReference type="EMBL" id="QGA25993.1"/>
    </source>
</evidence>
<keyword evidence="1" id="KW-1133">Transmembrane helix</keyword>
<keyword evidence="1" id="KW-0812">Transmembrane</keyword>
<organism evidence="2 3">
    <name type="scientific">Sphingobacterium zhuxiongii</name>
    <dbReference type="NCBI Taxonomy" id="2662364"/>
    <lineage>
        <taxon>Bacteria</taxon>
        <taxon>Pseudomonadati</taxon>
        <taxon>Bacteroidota</taxon>
        <taxon>Sphingobacteriia</taxon>
        <taxon>Sphingobacteriales</taxon>
        <taxon>Sphingobacteriaceae</taxon>
        <taxon>Sphingobacterium</taxon>
    </lineage>
</organism>
<dbReference type="Gene3D" id="3.10.450.50">
    <property type="match status" value="1"/>
</dbReference>
<evidence type="ECO:0000313" key="3">
    <source>
        <dbReference type="Proteomes" id="UP000326921"/>
    </source>
</evidence>
<keyword evidence="3" id="KW-1185">Reference proteome</keyword>
<evidence type="ECO:0000256" key="1">
    <source>
        <dbReference type="SAM" id="Phobius"/>
    </source>
</evidence>
<keyword evidence="1" id="KW-0472">Membrane</keyword>
<dbReference type="InterPro" id="IPR031977">
    <property type="entry name" value="DUF4783"/>
</dbReference>
<proteinExistence type="predicted"/>
<dbReference type="KEGG" id="sphe:GFH32_06535"/>
<dbReference type="Proteomes" id="UP000326921">
    <property type="component" value="Chromosome"/>
</dbReference>